<evidence type="ECO:0000256" key="2">
    <source>
        <dbReference type="SAM" id="Phobius"/>
    </source>
</evidence>
<feature type="region of interest" description="Disordered" evidence="1">
    <location>
        <begin position="166"/>
        <end position="296"/>
    </location>
</feature>
<accession>A0A2Y9A107</accession>
<feature type="transmembrane region" description="Helical" evidence="2">
    <location>
        <begin position="56"/>
        <end position="78"/>
    </location>
</feature>
<name>A0A2Y9A107_9MICO</name>
<evidence type="ECO:0000259" key="3">
    <source>
        <dbReference type="Pfam" id="PF03703"/>
    </source>
</evidence>
<proteinExistence type="predicted"/>
<dbReference type="PANTHER" id="PTHR37938:SF1">
    <property type="entry name" value="BLL0215 PROTEIN"/>
    <property type="match status" value="1"/>
</dbReference>
<dbReference type="EMBL" id="UESZ01000001">
    <property type="protein sequence ID" value="SSA36189.1"/>
    <property type="molecule type" value="Genomic_DNA"/>
</dbReference>
<gene>
    <name evidence="4" type="ORF">SAMN04489750_3573</name>
</gene>
<keyword evidence="2" id="KW-1133">Transmembrane helix</keyword>
<protein>
    <submittedName>
        <fullName evidence="4">Membrane protein YdbS, contains bPH2 (Pleckstrin homology) domain</fullName>
    </submittedName>
</protein>
<dbReference type="Proteomes" id="UP000250028">
    <property type="component" value="Unassembled WGS sequence"/>
</dbReference>
<dbReference type="RefSeq" id="WP_109687981.1">
    <property type="nucleotide sequence ID" value="NZ_QGDN01000001.1"/>
</dbReference>
<feature type="transmembrane region" description="Helical" evidence="2">
    <location>
        <begin position="33"/>
        <end position="50"/>
    </location>
</feature>
<evidence type="ECO:0000313" key="5">
    <source>
        <dbReference type="Proteomes" id="UP000250028"/>
    </source>
</evidence>
<evidence type="ECO:0000313" key="4">
    <source>
        <dbReference type="EMBL" id="SSA36189.1"/>
    </source>
</evidence>
<dbReference type="PANTHER" id="PTHR37938">
    <property type="entry name" value="BLL0215 PROTEIN"/>
    <property type="match status" value="1"/>
</dbReference>
<reference evidence="5" key="1">
    <citation type="submission" date="2016-10" db="EMBL/GenBank/DDBJ databases">
        <authorList>
            <person name="Varghese N."/>
            <person name="Submissions S."/>
        </authorList>
    </citation>
    <scope>NUCLEOTIDE SEQUENCE [LARGE SCALE GENOMIC DNA]</scope>
    <source>
        <strain evidence="5">DSM 22951</strain>
    </source>
</reference>
<keyword evidence="2" id="KW-0812">Transmembrane</keyword>
<keyword evidence="5" id="KW-1185">Reference proteome</keyword>
<evidence type="ECO:0000256" key="1">
    <source>
        <dbReference type="SAM" id="MobiDB-lite"/>
    </source>
</evidence>
<feature type="domain" description="YdbS-like PH" evidence="3">
    <location>
        <begin position="84"/>
        <end position="155"/>
    </location>
</feature>
<dbReference type="InterPro" id="IPR005182">
    <property type="entry name" value="YdbS-like_PH"/>
</dbReference>
<feature type="compositionally biased region" description="Basic and acidic residues" evidence="1">
    <location>
        <begin position="230"/>
        <end position="240"/>
    </location>
</feature>
<dbReference type="Pfam" id="PF03703">
    <property type="entry name" value="bPH_2"/>
    <property type="match status" value="1"/>
</dbReference>
<sequence>MSLVDPRAQRQLKDVLLPTEHVVVATHEHWSRWISMVGGILTAIVLTFLIDSLAPANWGGLVNVCWILLYTVIFYAMWQVLARRFDWFVATDKRLILRQGVLFRRTMMMPMGKVTDMSFVRSPLGRTLGYGTFIMESAGQDQALHRIEWVPQPQAVYQTLCNQIFTSHDPDDDPRPQFLADDPDITSPGIRPPELVPVTVRVRGDRATDSRPQARVPADRYDSTQVPVRRSPDYRPRPATEPKGSLRQRILRGPQPLETHEFSPEVQAWNVSREDAPPRQAVRNPWWDPSEPDERD</sequence>
<keyword evidence="2" id="KW-0472">Membrane</keyword>
<dbReference type="OrthoDB" id="3354538at2"/>
<dbReference type="AlphaFoldDB" id="A0A2Y9A107"/>
<organism evidence="4 5">
    <name type="scientific">Branchiibius hedensis</name>
    <dbReference type="NCBI Taxonomy" id="672460"/>
    <lineage>
        <taxon>Bacteria</taxon>
        <taxon>Bacillati</taxon>
        <taxon>Actinomycetota</taxon>
        <taxon>Actinomycetes</taxon>
        <taxon>Micrococcales</taxon>
        <taxon>Dermacoccaceae</taxon>
        <taxon>Branchiibius</taxon>
    </lineage>
</organism>